<evidence type="ECO:0008006" key="3">
    <source>
        <dbReference type="Google" id="ProtNLM"/>
    </source>
</evidence>
<organism evidence="1 2">
    <name type="scientific">Microbispora bryophytorum subsp. camponoti</name>
    <dbReference type="NCBI Taxonomy" id="1677852"/>
    <lineage>
        <taxon>Bacteria</taxon>
        <taxon>Bacillati</taxon>
        <taxon>Actinomycetota</taxon>
        <taxon>Actinomycetes</taxon>
        <taxon>Streptosporangiales</taxon>
        <taxon>Streptosporangiaceae</taxon>
        <taxon>Microbispora</taxon>
    </lineage>
</organism>
<sequence length="384" mass="42990">MPHEQSVDLIAEHETWISVDPILGCPANCAYCYLGPLRLRGARPRSRSSPEQLGAALRKYLYGRRAELIDPETDQTPICLGNYTDMLMTPANRDAVIEYVGQIVRVLPNSRPIVLVTKSRVPENLVETLDDFDRPILWFFSQSFARDLSIPLEAGPISNFDATLENARVVSAARNQKAVHFWRPFVRELSAGLHDKGAIVRRLREAKMTCSVVVGLKHGPGVPLDDPRLSTHIPSHSKDADETGEAFDHLGWRRLVAIAKSERYPLYRHTSCAIALAANAKERLGTWGPATYRSHCLPSSCPAAQRGRCGPEPDHSDASRWRARISAFLRLPGELITRDPGTGRFEVNADVSEFDYNTILHAAKGRYSMSFRSVTPQKAWFRPR</sequence>
<proteinExistence type="predicted"/>
<dbReference type="EMBL" id="JACXRZ010000045">
    <property type="protein sequence ID" value="MBD3148236.1"/>
    <property type="molecule type" value="Genomic_DNA"/>
</dbReference>
<accession>A0ABR8LBK0</accession>
<dbReference type="RefSeq" id="WP_191055342.1">
    <property type="nucleotide sequence ID" value="NZ_JACXRZ010000045.1"/>
</dbReference>
<keyword evidence="2" id="KW-1185">Reference proteome</keyword>
<evidence type="ECO:0000313" key="1">
    <source>
        <dbReference type="EMBL" id="MBD3148236.1"/>
    </source>
</evidence>
<comment type="caution">
    <text evidence="1">The sequence shown here is derived from an EMBL/GenBank/DDBJ whole genome shotgun (WGS) entry which is preliminary data.</text>
</comment>
<gene>
    <name evidence="1" type="ORF">IEQ31_34405</name>
</gene>
<reference evidence="1 2" key="1">
    <citation type="submission" date="2020-09" db="EMBL/GenBank/DDBJ databases">
        <title>Actinomycete isolated from the Camponotus japonicus Mayr.</title>
        <authorList>
            <person name="Gong X."/>
        </authorList>
    </citation>
    <scope>NUCLEOTIDE SEQUENCE [LARGE SCALE GENOMIC DNA]</scope>
    <source>
        <strain evidence="1 2">2C-HV3</strain>
    </source>
</reference>
<dbReference type="Proteomes" id="UP000653231">
    <property type="component" value="Unassembled WGS sequence"/>
</dbReference>
<name>A0ABR8LBK0_9ACTN</name>
<evidence type="ECO:0000313" key="2">
    <source>
        <dbReference type="Proteomes" id="UP000653231"/>
    </source>
</evidence>
<protein>
    <recommendedName>
        <fullName evidence="3">Radical SAM protein</fullName>
    </recommendedName>
</protein>